<keyword evidence="2" id="KW-0479">Metal-binding</keyword>
<reference evidence="9 10" key="1">
    <citation type="submission" date="2020-08" db="EMBL/GenBank/DDBJ databases">
        <title>Genomic Encyclopedia of Type Strains, Phase IV (KMG-IV): sequencing the most valuable type-strain genomes for metagenomic binning, comparative biology and taxonomic classification.</title>
        <authorList>
            <person name="Goeker M."/>
        </authorList>
    </citation>
    <scope>NUCLEOTIDE SEQUENCE [LARGE SCALE GENOMIC DNA]</scope>
    <source>
        <strain evidence="9 10">DSM 101730</strain>
    </source>
</reference>
<accession>A0A840SM74</accession>
<keyword evidence="3 6" id="KW-0378">Hydrolase</keyword>
<gene>
    <name evidence="9" type="ORF">HNP73_002020</name>
</gene>
<evidence type="ECO:0000256" key="5">
    <source>
        <dbReference type="ARBA" id="ARBA00023049"/>
    </source>
</evidence>
<evidence type="ECO:0000256" key="3">
    <source>
        <dbReference type="ARBA" id="ARBA00022801"/>
    </source>
</evidence>
<keyword evidence="4 6" id="KW-0862">Zinc</keyword>
<evidence type="ECO:0000259" key="8">
    <source>
        <dbReference type="Pfam" id="PF01435"/>
    </source>
</evidence>
<dbReference type="Gene3D" id="3.30.2010.10">
    <property type="entry name" value="Metalloproteases ('zincins'), catalytic domain"/>
    <property type="match status" value="1"/>
</dbReference>
<comment type="similarity">
    <text evidence="6">Belongs to the peptidase M48 family.</text>
</comment>
<comment type="caution">
    <text evidence="9">The sequence shown here is derived from an EMBL/GenBank/DDBJ whole genome shotgun (WGS) entry which is preliminary data.</text>
</comment>
<comment type="cofactor">
    <cofactor evidence="6">
        <name>Zn(2+)</name>
        <dbReference type="ChEBI" id="CHEBI:29105"/>
    </cofactor>
    <text evidence="6">Binds 1 zinc ion per subunit.</text>
</comment>
<dbReference type="PANTHER" id="PTHR22726">
    <property type="entry name" value="METALLOENDOPEPTIDASE OMA1"/>
    <property type="match status" value="1"/>
</dbReference>
<evidence type="ECO:0000313" key="9">
    <source>
        <dbReference type="EMBL" id="MBB5222084.1"/>
    </source>
</evidence>
<dbReference type="GO" id="GO:0004222">
    <property type="term" value="F:metalloendopeptidase activity"/>
    <property type="evidence" value="ECO:0007669"/>
    <property type="project" value="InterPro"/>
</dbReference>
<keyword evidence="10" id="KW-1185">Reference proteome</keyword>
<evidence type="ECO:0000256" key="1">
    <source>
        <dbReference type="ARBA" id="ARBA00022670"/>
    </source>
</evidence>
<evidence type="ECO:0000256" key="2">
    <source>
        <dbReference type="ARBA" id="ARBA00022723"/>
    </source>
</evidence>
<dbReference type="PROSITE" id="PS51257">
    <property type="entry name" value="PROKAR_LIPOPROTEIN"/>
    <property type="match status" value="1"/>
</dbReference>
<dbReference type="GO" id="GO:0046872">
    <property type="term" value="F:metal ion binding"/>
    <property type="evidence" value="ECO:0007669"/>
    <property type="project" value="UniProtKB-KW"/>
</dbReference>
<dbReference type="RefSeq" id="WP_184148503.1">
    <property type="nucleotide sequence ID" value="NZ_JACHFM010000002.1"/>
</dbReference>
<dbReference type="AlphaFoldDB" id="A0A840SM74"/>
<keyword evidence="5 6" id="KW-0482">Metalloprotease</keyword>
<dbReference type="GO" id="GO:0051603">
    <property type="term" value="P:proteolysis involved in protein catabolic process"/>
    <property type="evidence" value="ECO:0007669"/>
    <property type="project" value="TreeGrafter"/>
</dbReference>
<feature type="signal peptide" evidence="7">
    <location>
        <begin position="1"/>
        <end position="22"/>
    </location>
</feature>
<dbReference type="Proteomes" id="UP000549457">
    <property type="component" value="Unassembled WGS sequence"/>
</dbReference>
<name>A0A840SM74_9RHOB</name>
<organism evidence="9 10">
    <name type="scientific">Amaricoccus macauensis</name>
    <dbReference type="NCBI Taxonomy" id="57001"/>
    <lineage>
        <taxon>Bacteria</taxon>
        <taxon>Pseudomonadati</taxon>
        <taxon>Pseudomonadota</taxon>
        <taxon>Alphaproteobacteria</taxon>
        <taxon>Rhodobacterales</taxon>
        <taxon>Paracoccaceae</taxon>
        <taxon>Amaricoccus</taxon>
    </lineage>
</organism>
<evidence type="ECO:0000313" key="10">
    <source>
        <dbReference type="Proteomes" id="UP000549457"/>
    </source>
</evidence>
<feature type="chain" id="PRO_5032331941" evidence="7">
    <location>
        <begin position="23"/>
        <end position="437"/>
    </location>
</feature>
<dbReference type="CDD" id="cd07324">
    <property type="entry name" value="M48C_Oma1-like"/>
    <property type="match status" value="1"/>
</dbReference>
<dbReference type="PANTHER" id="PTHR22726:SF1">
    <property type="entry name" value="METALLOENDOPEPTIDASE OMA1, MITOCHONDRIAL"/>
    <property type="match status" value="1"/>
</dbReference>
<proteinExistence type="inferred from homology"/>
<dbReference type="EMBL" id="JACHFM010000002">
    <property type="protein sequence ID" value="MBB5222084.1"/>
    <property type="molecule type" value="Genomic_DNA"/>
</dbReference>
<evidence type="ECO:0000256" key="7">
    <source>
        <dbReference type="SAM" id="SignalP"/>
    </source>
</evidence>
<keyword evidence="7" id="KW-0732">Signal</keyword>
<dbReference type="GO" id="GO:0016020">
    <property type="term" value="C:membrane"/>
    <property type="evidence" value="ECO:0007669"/>
    <property type="project" value="TreeGrafter"/>
</dbReference>
<evidence type="ECO:0000256" key="6">
    <source>
        <dbReference type="RuleBase" id="RU003983"/>
    </source>
</evidence>
<feature type="domain" description="Peptidase M48" evidence="8">
    <location>
        <begin position="55"/>
        <end position="133"/>
    </location>
</feature>
<dbReference type="Pfam" id="PF01435">
    <property type="entry name" value="Peptidase_M48"/>
    <property type="match status" value="1"/>
</dbReference>
<dbReference type="InterPro" id="IPR051156">
    <property type="entry name" value="Mito/Outer_Membr_Metalloprot"/>
</dbReference>
<protein>
    <submittedName>
        <fullName evidence="9">Putative Zn-dependent protease</fullName>
    </submittedName>
</protein>
<sequence>MRSGTLARTAAALALTAALMQACTPMSSLTAYPASVPEWGLVHASGGVYQDRALSAYVNRVGLALVEAAGQSPGGWRFLVLDTPDSNAFSLPKGRIYVTRGMLALANDEAELATVLAHEIGHAVSGDAERALSEHDRRAAELRADRLGMSYLEAAGYDARAQVDFLRTLLRNHRLAGERSATAAGGPDHPALVDRLAIASREAADAPPGRREHAAYLAAIDGLAWGSGPAQGIVRGKTFFHPDLGFAIDAPPGYVLSNRADAVMAAGPRGAVFLLDSVPNPGSNPEDYLAHHWVPEIGKGIIAEPISGLRTTRLNGLLAAQGRLVLRGDHSERVADLTVIRLGDRFYRLTGLYQAGDKTGEQVLAKASVSFRKLGRTEASAIEPLHLRVHRIVAGEDVVALAEAMPVKAPRRTFDLLNGLTPGTALQVGDEVKLVVR</sequence>
<keyword evidence="1 6" id="KW-0645">Protease</keyword>
<dbReference type="InterPro" id="IPR001915">
    <property type="entry name" value="Peptidase_M48"/>
</dbReference>
<evidence type="ECO:0000256" key="4">
    <source>
        <dbReference type="ARBA" id="ARBA00022833"/>
    </source>
</evidence>